<dbReference type="Gene3D" id="2.60.120.620">
    <property type="entry name" value="q2cbj1_9rhob like domain"/>
    <property type="match status" value="1"/>
</dbReference>
<keyword evidence="4" id="KW-0223">Dioxygenase</keyword>
<dbReference type="RefSeq" id="WP_139642091.1">
    <property type="nucleotide sequence ID" value="NZ_BAAAZS010000018.1"/>
</dbReference>
<reference evidence="8 9" key="1">
    <citation type="submission" date="2019-06" db="EMBL/GenBank/DDBJ databases">
        <title>Draft genome of Streptomyces sedi sp. JCM16909.</title>
        <authorList>
            <person name="Klykleung N."/>
            <person name="Tanasupawat S."/>
            <person name="Kudo T."/>
            <person name="Yuki M."/>
            <person name="Ohkuma M."/>
        </authorList>
    </citation>
    <scope>NUCLEOTIDE SEQUENCE [LARGE SCALE GENOMIC DNA]</scope>
    <source>
        <strain evidence="8 9">JCM 16909</strain>
    </source>
</reference>
<evidence type="ECO:0000256" key="4">
    <source>
        <dbReference type="ARBA" id="ARBA00022964"/>
    </source>
</evidence>
<dbReference type="InterPro" id="IPR005123">
    <property type="entry name" value="Oxoglu/Fe-dep_dioxygenase_dom"/>
</dbReference>
<keyword evidence="2" id="KW-0479">Metal-binding</keyword>
<dbReference type="Pfam" id="PF13640">
    <property type="entry name" value="2OG-FeII_Oxy_3"/>
    <property type="match status" value="1"/>
</dbReference>
<evidence type="ECO:0000256" key="3">
    <source>
        <dbReference type="ARBA" id="ARBA00022896"/>
    </source>
</evidence>
<dbReference type="PROSITE" id="PS51471">
    <property type="entry name" value="FE2OG_OXY"/>
    <property type="match status" value="1"/>
</dbReference>
<feature type="domain" description="Fe2OG dioxygenase" evidence="7">
    <location>
        <begin position="95"/>
        <end position="215"/>
    </location>
</feature>
<dbReference type="InterPro" id="IPR044862">
    <property type="entry name" value="Pro_4_hyd_alph_FE2OG_OXY"/>
</dbReference>
<comment type="cofactor">
    <cofactor evidence="1">
        <name>L-ascorbate</name>
        <dbReference type="ChEBI" id="CHEBI:38290"/>
    </cofactor>
</comment>
<dbReference type="GO" id="GO:0031418">
    <property type="term" value="F:L-ascorbic acid binding"/>
    <property type="evidence" value="ECO:0007669"/>
    <property type="project" value="UniProtKB-KW"/>
</dbReference>
<accession>A0A5C4VBB8</accession>
<keyword evidence="6" id="KW-0408">Iron</keyword>
<organism evidence="8 9">
    <name type="scientific">Streptomyces sedi</name>
    <dbReference type="NCBI Taxonomy" id="555059"/>
    <lineage>
        <taxon>Bacteria</taxon>
        <taxon>Bacillati</taxon>
        <taxon>Actinomycetota</taxon>
        <taxon>Actinomycetes</taxon>
        <taxon>Kitasatosporales</taxon>
        <taxon>Streptomycetaceae</taxon>
        <taxon>Streptomyces</taxon>
    </lineage>
</organism>
<evidence type="ECO:0000256" key="6">
    <source>
        <dbReference type="ARBA" id="ARBA00023004"/>
    </source>
</evidence>
<evidence type="ECO:0000256" key="2">
    <source>
        <dbReference type="ARBA" id="ARBA00022723"/>
    </source>
</evidence>
<dbReference type="GO" id="GO:0016705">
    <property type="term" value="F:oxidoreductase activity, acting on paired donors, with incorporation or reduction of molecular oxygen"/>
    <property type="evidence" value="ECO:0007669"/>
    <property type="project" value="InterPro"/>
</dbReference>
<dbReference type="EMBL" id="VDGT01000004">
    <property type="protein sequence ID" value="TNM32249.1"/>
    <property type="molecule type" value="Genomic_DNA"/>
</dbReference>
<keyword evidence="5" id="KW-0560">Oxidoreductase</keyword>
<gene>
    <name evidence="8" type="ORF">FH715_07605</name>
</gene>
<dbReference type="SMART" id="SM00702">
    <property type="entry name" value="P4Hc"/>
    <property type="match status" value="1"/>
</dbReference>
<dbReference type="Proteomes" id="UP000311713">
    <property type="component" value="Unassembled WGS sequence"/>
</dbReference>
<keyword evidence="9" id="KW-1185">Reference proteome</keyword>
<dbReference type="GO" id="GO:0005506">
    <property type="term" value="F:iron ion binding"/>
    <property type="evidence" value="ECO:0007669"/>
    <property type="project" value="InterPro"/>
</dbReference>
<evidence type="ECO:0000256" key="1">
    <source>
        <dbReference type="ARBA" id="ARBA00001961"/>
    </source>
</evidence>
<dbReference type="GO" id="GO:0051213">
    <property type="term" value="F:dioxygenase activity"/>
    <property type="evidence" value="ECO:0007669"/>
    <property type="project" value="UniProtKB-KW"/>
</dbReference>
<evidence type="ECO:0000259" key="7">
    <source>
        <dbReference type="PROSITE" id="PS51471"/>
    </source>
</evidence>
<proteinExistence type="predicted"/>
<protein>
    <recommendedName>
        <fullName evidence="7">Fe2OG dioxygenase domain-containing protein</fullName>
    </recommendedName>
</protein>
<keyword evidence="3" id="KW-0847">Vitamin C</keyword>
<dbReference type="AlphaFoldDB" id="A0A5C4VBB8"/>
<name>A0A5C4VBB8_9ACTN</name>
<dbReference type="OrthoDB" id="9783171at2"/>
<dbReference type="InterPro" id="IPR006620">
    <property type="entry name" value="Pro_4_hyd_alph"/>
</dbReference>
<evidence type="ECO:0000256" key="5">
    <source>
        <dbReference type="ARBA" id="ARBA00023002"/>
    </source>
</evidence>
<evidence type="ECO:0000313" key="8">
    <source>
        <dbReference type="EMBL" id="TNM32249.1"/>
    </source>
</evidence>
<sequence length="246" mass="26741">MRITQRGERFTVVDDFLDDEELAELRGVAERSAFSDAVNSTVSVIQAEDGAARRGRRTVVRGATDGRTAGDPAAYARILRLVADEPATFGVPGEDWDKTGFTFWNYPAGSRLGWHSDAGGGRQGSYILFLHTEWRASWGGETLLLDEDASKPRDGLDPADVAGWVRDSDRVPVAVLPRPNRLLYLRAGTPHQVNRVDPTAGLVRTSLTGHVWKKLPESVTESRASFRRLLGALDGSAAPEAGRGTS</sequence>
<comment type="caution">
    <text evidence="8">The sequence shown here is derived from an EMBL/GenBank/DDBJ whole genome shotgun (WGS) entry which is preliminary data.</text>
</comment>
<dbReference type="SUPFAM" id="SSF51197">
    <property type="entry name" value="Clavaminate synthase-like"/>
    <property type="match status" value="1"/>
</dbReference>
<evidence type="ECO:0000313" key="9">
    <source>
        <dbReference type="Proteomes" id="UP000311713"/>
    </source>
</evidence>